<evidence type="ECO:0008006" key="4">
    <source>
        <dbReference type="Google" id="ProtNLM"/>
    </source>
</evidence>
<dbReference type="Pfam" id="PF02597">
    <property type="entry name" value="ThiS"/>
    <property type="match status" value="1"/>
</dbReference>
<keyword evidence="1" id="KW-0547">Nucleotide-binding</keyword>
<name>A0A4Q0A0W9_9FUNG</name>
<dbReference type="InterPro" id="IPR044672">
    <property type="entry name" value="MOCS2A"/>
</dbReference>
<evidence type="ECO:0000313" key="3">
    <source>
        <dbReference type="Proteomes" id="UP000268162"/>
    </source>
</evidence>
<dbReference type="GO" id="GO:0006777">
    <property type="term" value="P:Mo-molybdopterin cofactor biosynthetic process"/>
    <property type="evidence" value="ECO:0007669"/>
    <property type="project" value="InterPro"/>
</dbReference>
<proteinExistence type="predicted"/>
<sequence>MAQSPQYKVYYFASAREAANDTTSESFDYPPTCQSGPDGSGLRISVQEVLARCVAKHPGLQAVVDRCMVALNQEYVPQGTGCDQVWVKPNDEVALIPPVSGG</sequence>
<protein>
    <recommendedName>
        <fullName evidence="4">Molybdopterin synthase sulfur carrier subunit</fullName>
    </recommendedName>
</protein>
<dbReference type="AlphaFoldDB" id="A0A4Q0A0W9"/>
<dbReference type="InterPro" id="IPR016155">
    <property type="entry name" value="Mopterin_synth/thiamin_S_b"/>
</dbReference>
<dbReference type="EMBL" id="ML002316">
    <property type="protein sequence ID" value="RKP38922.1"/>
    <property type="molecule type" value="Genomic_DNA"/>
</dbReference>
<reference evidence="3" key="1">
    <citation type="journal article" date="2018" name="Nat. Microbiol.">
        <title>Leveraging single-cell genomics to expand the fungal tree of life.</title>
        <authorList>
            <person name="Ahrendt S.R."/>
            <person name="Quandt C.A."/>
            <person name="Ciobanu D."/>
            <person name="Clum A."/>
            <person name="Salamov A."/>
            <person name="Andreopoulos B."/>
            <person name="Cheng J.F."/>
            <person name="Woyke T."/>
            <person name="Pelin A."/>
            <person name="Henrissat B."/>
            <person name="Reynolds N.K."/>
            <person name="Benny G.L."/>
            <person name="Smith M.E."/>
            <person name="James T.Y."/>
            <person name="Grigoriev I.V."/>
        </authorList>
    </citation>
    <scope>NUCLEOTIDE SEQUENCE [LARGE SCALE GENOMIC DNA]</scope>
    <source>
        <strain evidence="3">RSA 468</strain>
    </source>
</reference>
<dbReference type="InterPro" id="IPR012675">
    <property type="entry name" value="Beta-grasp_dom_sf"/>
</dbReference>
<dbReference type="PANTHER" id="PTHR33359">
    <property type="entry name" value="MOLYBDOPTERIN SYNTHASE SULFUR CARRIER SUBUNIT"/>
    <property type="match status" value="1"/>
</dbReference>
<dbReference type="GO" id="GO:1990133">
    <property type="term" value="C:molybdopterin adenylyltransferase complex"/>
    <property type="evidence" value="ECO:0007669"/>
    <property type="project" value="TreeGrafter"/>
</dbReference>
<dbReference type="InterPro" id="IPR003749">
    <property type="entry name" value="ThiS/MoaD-like"/>
</dbReference>
<dbReference type="Gene3D" id="3.10.20.30">
    <property type="match status" value="1"/>
</dbReference>
<gene>
    <name evidence="2" type="ORF">BJ085DRAFT_36608</name>
</gene>
<accession>A0A4Q0A0W9</accession>
<organism evidence="2 3">
    <name type="scientific">Dimargaris cristalligena</name>
    <dbReference type="NCBI Taxonomy" id="215637"/>
    <lineage>
        <taxon>Eukaryota</taxon>
        <taxon>Fungi</taxon>
        <taxon>Fungi incertae sedis</taxon>
        <taxon>Zoopagomycota</taxon>
        <taxon>Kickxellomycotina</taxon>
        <taxon>Dimargaritomycetes</taxon>
        <taxon>Dimargaritales</taxon>
        <taxon>Dimargaritaceae</taxon>
        <taxon>Dimargaris</taxon>
    </lineage>
</organism>
<dbReference type="SUPFAM" id="SSF54285">
    <property type="entry name" value="MoaD/ThiS"/>
    <property type="match status" value="1"/>
</dbReference>
<dbReference type="STRING" id="215637.A0A4Q0A0W9"/>
<keyword evidence="3" id="KW-1185">Reference proteome</keyword>
<dbReference type="UniPathway" id="UPA00344"/>
<dbReference type="PANTHER" id="PTHR33359:SF1">
    <property type="entry name" value="MOLYBDOPTERIN SYNTHASE SULFUR CARRIER SUBUNIT"/>
    <property type="match status" value="1"/>
</dbReference>
<dbReference type="Proteomes" id="UP000268162">
    <property type="component" value="Unassembled WGS sequence"/>
</dbReference>
<dbReference type="GO" id="GO:0000166">
    <property type="term" value="F:nucleotide binding"/>
    <property type="evidence" value="ECO:0007669"/>
    <property type="project" value="UniProtKB-KW"/>
</dbReference>
<evidence type="ECO:0000256" key="1">
    <source>
        <dbReference type="ARBA" id="ARBA00022741"/>
    </source>
</evidence>
<evidence type="ECO:0000313" key="2">
    <source>
        <dbReference type="EMBL" id="RKP38922.1"/>
    </source>
</evidence>
<dbReference type="CDD" id="cd00754">
    <property type="entry name" value="Ubl_MoaD"/>
    <property type="match status" value="1"/>
</dbReference>